<dbReference type="GO" id="GO:0016477">
    <property type="term" value="P:cell migration"/>
    <property type="evidence" value="ECO:0007669"/>
    <property type="project" value="TreeGrafter"/>
</dbReference>
<dbReference type="SUPFAM" id="SSF49313">
    <property type="entry name" value="Cadherin-like"/>
    <property type="match status" value="2"/>
</dbReference>
<reference evidence="8" key="1">
    <citation type="journal article" date="2021" name="Sci. Adv.">
        <title>The American lobster genome reveals insights on longevity, neural, and immune adaptations.</title>
        <authorList>
            <person name="Polinski J.M."/>
            <person name="Zimin A.V."/>
            <person name="Clark K.F."/>
            <person name="Kohn A.B."/>
            <person name="Sadowski N."/>
            <person name="Timp W."/>
            <person name="Ptitsyn A."/>
            <person name="Khanna P."/>
            <person name="Romanova D.Y."/>
            <person name="Williams P."/>
            <person name="Greenwood S.J."/>
            <person name="Moroz L.L."/>
            <person name="Walt D.R."/>
            <person name="Bodnar A.G."/>
        </authorList>
    </citation>
    <scope>NUCLEOTIDE SEQUENCE</scope>
    <source>
        <strain evidence="8">GMGI-L3</strain>
    </source>
</reference>
<protein>
    <submittedName>
        <fullName evidence="8">Neural-cadherin 2-like 3</fullName>
    </submittedName>
</protein>
<dbReference type="PANTHER" id="PTHR24027:SF438">
    <property type="entry name" value="CADHERIN 23"/>
    <property type="match status" value="1"/>
</dbReference>
<keyword evidence="2" id="KW-0677">Repeat</keyword>
<dbReference type="SMART" id="SM00112">
    <property type="entry name" value="CA"/>
    <property type="match status" value="1"/>
</dbReference>
<dbReference type="Proteomes" id="UP000747542">
    <property type="component" value="Unassembled WGS sequence"/>
</dbReference>
<dbReference type="EMBL" id="JAHLQT010026473">
    <property type="protein sequence ID" value="KAG7163367.1"/>
    <property type="molecule type" value="Genomic_DNA"/>
</dbReference>
<dbReference type="CDD" id="cd11304">
    <property type="entry name" value="Cadherin_repeat"/>
    <property type="match status" value="2"/>
</dbReference>
<dbReference type="Gene3D" id="2.60.40.60">
    <property type="entry name" value="Cadherins"/>
    <property type="match status" value="2"/>
</dbReference>
<evidence type="ECO:0000256" key="1">
    <source>
        <dbReference type="ARBA" id="ARBA00004370"/>
    </source>
</evidence>
<dbReference type="InterPro" id="IPR015919">
    <property type="entry name" value="Cadherin-like_sf"/>
</dbReference>
<accession>A0A8J5JS65</accession>
<evidence type="ECO:0000256" key="6">
    <source>
        <dbReference type="SAM" id="MobiDB-lite"/>
    </source>
</evidence>
<evidence type="ECO:0000256" key="2">
    <source>
        <dbReference type="ARBA" id="ARBA00022737"/>
    </source>
</evidence>
<dbReference type="InterPro" id="IPR020894">
    <property type="entry name" value="Cadherin_CS"/>
</dbReference>
<gene>
    <name evidence="8" type="primary">CadN2-L3</name>
    <name evidence="8" type="ORF">Hamer_G004503</name>
</gene>
<dbReference type="GO" id="GO:0005509">
    <property type="term" value="F:calcium ion binding"/>
    <property type="evidence" value="ECO:0007669"/>
    <property type="project" value="UniProtKB-UniRule"/>
</dbReference>
<dbReference type="GO" id="GO:0007156">
    <property type="term" value="P:homophilic cell adhesion via plasma membrane adhesion molecules"/>
    <property type="evidence" value="ECO:0007669"/>
    <property type="project" value="InterPro"/>
</dbReference>
<dbReference type="PRINTS" id="PR00205">
    <property type="entry name" value="CADHERIN"/>
</dbReference>
<dbReference type="PROSITE" id="PS50268">
    <property type="entry name" value="CADHERIN_2"/>
    <property type="match status" value="1"/>
</dbReference>
<dbReference type="GO" id="GO:0045296">
    <property type="term" value="F:cadherin binding"/>
    <property type="evidence" value="ECO:0007669"/>
    <property type="project" value="TreeGrafter"/>
</dbReference>
<evidence type="ECO:0000256" key="4">
    <source>
        <dbReference type="ARBA" id="ARBA00023136"/>
    </source>
</evidence>
<evidence type="ECO:0000313" key="8">
    <source>
        <dbReference type="EMBL" id="KAG7163367.1"/>
    </source>
</evidence>
<evidence type="ECO:0000256" key="5">
    <source>
        <dbReference type="PROSITE-ProRule" id="PRU00043"/>
    </source>
</evidence>
<dbReference type="PANTHER" id="PTHR24027">
    <property type="entry name" value="CADHERIN-23"/>
    <property type="match status" value="1"/>
</dbReference>
<sequence length="200" mass="22282">MKAGRYEWEKEGEGAPLTFRITEGNEEGSFRLDSSSGRLSLLTPLNYEDQNQQSSLVEGVNPISWRSRGGEGEKEEGGEKERQEATEREKRGKEVERERRYDLAVEARTGEARSEAKVVVRVLDENDHAPVFPRLLHETQITEEDDRHLPKTILTVTATDGDGAEHGQLHYSLSGDGVYPNGTSCFSVDPVTGAVLLLRV</sequence>
<dbReference type="PROSITE" id="PS00232">
    <property type="entry name" value="CADHERIN_1"/>
    <property type="match status" value="1"/>
</dbReference>
<dbReference type="InterPro" id="IPR039808">
    <property type="entry name" value="Cadherin"/>
</dbReference>
<dbReference type="InterPro" id="IPR002126">
    <property type="entry name" value="Cadherin-like_dom"/>
</dbReference>
<evidence type="ECO:0000259" key="7">
    <source>
        <dbReference type="PROSITE" id="PS50268"/>
    </source>
</evidence>
<dbReference type="GO" id="GO:0008013">
    <property type="term" value="F:beta-catenin binding"/>
    <property type="evidence" value="ECO:0007669"/>
    <property type="project" value="TreeGrafter"/>
</dbReference>
<name>A0A8J5JS65_HOMAM</name>
<keyword evidence="9" id="KW-1185">Reference proteome</keyword>
<dbReference type="GO" id="GO:0016342">
    <property type="term" value="C:catenin complex"/>
    <property type="evidence" value="ECO:0007669"/>
    <property type="project" value="TreeGrafter"/>
</dbReference>
<feature type="domain" description="Cadherin" evidence="7">
    <location>
        <begin position="9"/>
        <end position="132"/>
    </location>
</feature>
<comment type="caution">
    <text evidence="8">The sequence shown here is derived from an EMBL/GenBank/DDBJ whole genome shotgun (WGS) entry which is preliminary data.</text>
</comment>
<comment type="subcellular location">
    <subcellularLocation>
        <location evidence="1">Membrane</location>
    </subcellularLocation>
</comment>
<keyword evidence="3 5" id="KW-0106">Calcium</keyword>
<dbReference type="GO" id="GO:0031175">
    <property type="term" value="P:neuron projection development"/>
    <property type="evidence" value="ECO:0007669"/>
    <property type="project" value="TreeGrafter"/>
</dbReference>
<proteinExistence type="predicted"/>
<dbReference type="AlphaFoldDB" id="A0A8J5JS65"/>
<organism evidence="8 9">
    <name type="scientific">Homarus americanus</name>
    <name type="common">American lobster</name>
    <dbReference type="NCBI Taxonomy" id="6706"/>
    <lineage>
        <taxon>Eukaryota</taxon>
        <taxon>Metazoa</taxon>
        <taxon>Ecdysozoa</taxon>
        <taxon>Arthropoda</taxon>
        <taxon>Crustacea</taxon>
        <taxon>Multicrustacea</taxon>
        <taxon>Malacostraca</taxon>
        <taxon>Eumalacostraca</taxon>
        <taxon>Eucarida</taxon>
        <taxon>Decapoda</taxon>
        <taxon>Pleocyemata</taxon>
        <taxon>Astacidea</taxon>
        <taxon>Nephropoidea</taxon>
        <taxon>Nephropidae</taxon>
        <taxon>Homarus</taxon>
    </lineage>
</organism>
<keyword evidence="4" id="KW-0472">Membrane</keyword>
<evidence type="ECO:0000256" key="3">
    <source>
        <dbReference type="ARBA" id="ARBA00022837"/>
    </source>
</evidence>
<feature type="compositionally biased region" description="Basic and acidic residues" evidence="6">
    <location>
        <begin position="68"/>
        <end position="96"/>
    </location>
</feature>
<evidence type="ECO:0000313" key="9">
    <source>
        <dbReference type="Proteomes" id="UP000747542"/>
    </source>
</evidence>
<feature type="region of interest" description="Disordered" evidence="6">
    <location>
        <begin position="43"/>
        <end position="96"/>
    </location>
</feature>